<proteinExistence type="predicted"/>
<evidence type="ECO:0000256" key="1">
    <source>
        <dbReference type="SAM" id="Phobius"/>
    </source>
</evidence>
<reference evidence="2" key="1">
    <citation type="submission" date="2018-02" db="EMBL/GenBank/DDBJ databases">
        <title>Rhizophora mucronata_Transcriptome.</title>
        <authorList>
            <person name="Meera S.P."/>
            <person name="Sreeshan A."/>
            <person name="Augustine A."/>
        </authorList>
    </citation>
    <scope>NUCLEOTIDE SEQUENCE</scope>
    <source>
        <tissue evidence="2">Leaf</tissue>
    </source>
</reference>
<keyword evidence="1" id="KW-0812">Transmembrane</keyword>
<sequence length="58" mass="6834">MHAFLLGILWKTSSFIDIKQFLLLLFLRLAWLFLVKLYLSFSYLSSPLFPPQKKGSQK</sequence>
<protein>
    <submittedName>
        <fullName evidence="2">Uncharacterized protein</fullName>
    </submittedName>
</protein>
<accession>A0A2P2R0Y3</accession>
<keyword evidence="1" id="KW-0472">Membrane</keyword>
<name>A0A2P2R0Y3_RHIMU</name>
<organism evidence="2">
    <name type="scientific">Rhizophora mucronata</name>
    <name type="common">Asiatic mangrove</name>
    <dbReference type="NCBI Taxonomy" id="61149"/>
    <lineage>
        <taxon>Eukaryota</taxon>
        <taxon>Viridiplantae</taxon>
        <taxon>Streptophyta</taxon>
        <taxon>Embryophyta</taxon>
        <taxon>Tracheophyta</taxon>
        <taxon>Spermatophyta</taxon>
        <taxon>Magnoliopsida</taxon>
        <taxon>eudicotyledons</taxon>
        <taxon>Gunneridae</taxon>
        <taxon>Pentapetalae</taxon>
        <taxon>rosids</taxon>
        <taxon>fabids</taxon>
        <taxon>Malpighiales</taxon>
        <taxon>Rhizophoraceae</taxon>
        <taxon>Rhizophora</taxon>
    </lineage>
</organism>
<dbReference type="EMBL" id="GGEC01092406">
    <property type="protein sequence ID" value="MBX72890.1"/>
    <property type="molecule type" value="Transcribed_RNA"/>
</dbReference>
<evidence type="ECO:0000313" key="2">
    <source>
        <dbReference type="EMBL" id="MBX72890.1"/>
    </source>
</evidence>
<dbReference type="AlphaFoldDB" id="A0A2P2R0Y3"/>
<feature type="transmembrane region" description="Helical" evidence="1">
    <location>
        <begin position="21"/>
        <end position="41"/>
    </location>
</feature>
<keyword evidence="1" id="KW-1133">Transmembrane helix</keyword>